<evidence type="ECO:0000256" key="2">
    <source>
        <dbReference type="ARBA" id="ARBA00023125"/>
    </source>
</evidence>
<proteinExistence type="predicted"/>
<evidence type="ECO:0000259" key="4">
    <source>
        <dbReference type="PROSITE" id="PS50932"/>
    </source>
</evidence>
<keyword evidence="3" id="KW-0804">Transcription</keyword>
<dbReference type="PROSITE" id="PS50932">
    <property type="entry name" value="HTH_LACI_2"/>
    <property type="match status" value="1"/>
</dbReference>
<dbReference type="Pfam" id="PF00356">
    <property type="entry name" value="LacI"/>
    <property type="match status" value="1"/>
</dbReference>
<dbReference type="PANTHER" id="PTHR30146:SF33">
    <property type="entry name" value="TRANSCRIPTIONAL REGULATOR"/>
    <property type="match status" value="1"/>
</dbReference>
<gene>
    <name evidence="5" type="primary">gntR</name>
    <name evidence="5" type="ORF">MESS2_p90023</name>
</gene>
<dbReference type="Gene3D" id="3.40.50.2300">
    <property type="match status" value="2"/>
</dbReference>
<keyword evidence="6" id="KW-1185">Reference proteome</keyword>
<dbReference type="AlphaFoldDB" id="M5EX12"/>
<accession>M5EX12</accession>
<dbReference type="PANTHER" id="PTHR30146">
    <property type="entry name" value="LACI-RELATED TRANSCRIPTIONAL REPRESSOR"/>
    <property type="match status" value="1"/>
</dbReference>
<feature type="domain" description="HTH lacI-type" evidence="4">
    <location>
        <begin position="17"/>
        <end position="71"/>
    </location>
</feature>
<protein>
    <submittedName>
        <fullName evidence="5">DNA-binding transcriptional repressor</fullName>
    </submittedName>
</protein>
<dbReference type="InterPro" id="IPR000843">
    <property type="entry name" value="HTH_LacI"/>
</dbReference>
<dbReference type="EMBL" id="CAUM01000191">
    <property type="protein sequence ID" value="CCV09614.1"/>
    <property type="molecule type" value="Genomic_DNA"/>
</dbReference>
<evidence type="ECO:0000313" key="5">
    <source>
        <dbReference type="EMBL" id="CCV09614.1"/>
    </source>
</evidence>
<dbReference type="Gene3D" id="1.10.260.40">
    <property type="entry name" value="lambda repressor-like DNA-binding domains"/>
    <property type="match status" value="1"/>
</dbReference>
<dbReference type="GO" id="GO:0003700">
    <property type="term" value="F:DNA-binding transcription factor activity"/>
    <property type="evidence" value="ECO:0007669"/>
    <property type="project" value="TreeGrafter"/>
</dbReference>
<dbReference type="PROSITE" id="PS00356">
    <property type="entry name" value="HTH_LACI_1"/>
    <property type="match status" value="1"/>
</dbReference>
<dbReference type="InterPro" id="IPR028082">
    <property type="entry name" value="Peripla_BP_I"/>
</dbReference>
<evidence type="ECO:0000256" key="1">
    <source>
        <dbReference type="ARBA" id="ARBA00023015"/>
    </source>
</evidence>
<dbReference type="SUPFAM" id="SSF53822">
    <property type="entry name" value="Periplasmic binding protein-like I"/>
    <property type="match status" value="1"/>
</dbReference>
<dbReference type="CDD" id="cd01575">
    <property type="entry name" value="PBP1_GntR"/>
    <property type="match status" value="1"/>
</dbReference>
<dbReference type="STRING" id="1297569.MESS2_p90023"/>
<evidence type="ECO:0000256" key="3">
    <source>
        <dbReference type="ARBA" id="ARBA00023163"/>
    </source>
</evidence>
<reference evidence="5 6" key="1">
    <citation type="submission" date="2013-02" db="EMBL/GenBank/DDBJ databases">
        <authorList>
            <person name="Genoscope - CEA"/>
        </authorList>
    </citation>
    <scope>NUCLEOTIDE SEQUENCE [LARGE SCALE GENOMIC DNA]</scope>
    <source>
        <strain evidence="5 6">STM 2683</strain>
    </source>
</reference>
<organism evidence="5 6">
    <name type="scientific">Mesorhizobium metallidurans STM 2683</name>
    <dbReference type="NCBI Taxonomy" id="1297569"/>
    <lineage>
        <taxon>Bacteria</taxon>
        <taxon>Pseudomonadati</taxon>
        <taxon>Pseudomonadota</taxon>
        <taxon>Alphaproteobacteria</taxon>
        <taxon>Hyphomicrobiales</taxon>
        <taxon>Phyllobacteriaceae</taxon>
        <taxon>Mesorhizobium</taxon>
    </lineage>
</organism>
<dbReference type="SMART" id="SM00354">
    <property type="entry name" value="HTH_LACI"/>
    <property type="match status" value="1"/>
</dbReference>
<name>M5EX12_9HYPH</name>
<dbReference type="InterPro" id="IPR010982">
    <property type="entry name" value="Lambda_DNA-bd_dom_sf"/>
</dbReference>
<dbReference type="InterPro" id="IPR046335">
    <property type="entry name" value="LacI/GalR-like_sensor"/>
</dbReference>
<dbReference type="SUPFAM" id="SSF47413">
    <property type="entry name" value="lambda repressor-like DNA-binding domains"/>
    <property type="match status" value="1"/>
</dbReference>
<dbReference type="Pfam" id="PF13377">
    <property type="entry name" value="Peripla_BP_3"/>
    <property type="match status" value="1"/>
</dbReference>
<keyword evidence="2 5" id="KW-0238">DNA-binding</keyword>
<sequence>MLMAKAASSRPADMQAPTMVDVANRAGVSAMTVSRALKDGGRVSRITREKIMAAVNDLGYVLDQSAGSLSSRKTGFVAAMVPSINNSNFADTARGITDELESTGLQLLLGYTDYTVEKEEKLIEAMLRRRPEGIILTGGAHTERVRRLLKNAGIPVVETWELPSKPIDQVVGFSNEEAMGLLVKTLARKGYRKFGYIGGTTSRDTRGSQRREGFVRAIEELGLPAGRLVSFGVPPISIEQGGQAVVSMLERWPDTEAVLCVSDLSAFGALMECKRRGMKVPQDIAIAGFGDYEVAAFCHPGITTVNVDCYGIGRQAARRLIQIIRGDEKKHEQEIILTGYRVVEREST</sequence>
<keyword evidence="1" id="KW-0805">Transcription regulation</keyword>
<evidence type="ECO:0000313" key="6">
    <source>
        <dbReference type="Proteomes" id="UP000012062"/>
    </source>
</evidence>
<dbReference type="GO" id="GO:0000976">
    <property type="term" value="F:transcription cis-regulatory region binding"/>
    <property type="evidence" value="ECO:0007669"/>
    <property type="project" value="TreeGrafter"/>
</dbReference>
<dbReference type="eggNOG" id="COG1609">
    <property type="taxonomic scope" value="Bacteria"/>
</dbReference>
<dbReference type="CDD" id="cd01392">
    <property type="entry name" value="HTH_LacI"/>
    <property type="match status" value="1"/>
</dbReference>
<comment type="caution">
    <text evidence="5">The sequence shown here is derived from an EMBL/GenBank/DDBJ whole genome shotgun (WGS) entry which is preliminary data.</text>
</comment>
<dbReference type="Proteomes" id="UP000012062">
    <property type="component" value="Unassembled WGS sequence"/>
</dbReference>